<sequence length="370" mass="43258">MIEGTKGTNEKVNTLQEFTLMFWKNQILINDNKIPLGQCTTDILNLNDDYLVEMNDSRNALVVAMKTLFNPNIKKDLATVSEIQNKLNKVLDLEIALPPFHYLIDKEFGHSMLADIFNTKPQGFAALTDRNTHQGEVFYHFIFMLISFIDETIAFKKYISVMLDLYFEKLNKRNEEHYAVGVYSFFTDTKLLNEIRVTMPPILSFDFTQTREVGIEYAPMRNPENEKEYLIAERIVFKSMGAFLHLDFFRALMNGHCPRRCHNCGKYFLLLSGHNTCYCSNMAPNQKKVGDTKTCRDIGAHIKETQKKEKRTPTQQEYDKVYNRLKTRKNRGKLSVDEWNNQVAEAISYMEQNQRGELSDFEYKELMEKF</sequence>
<dbReference type="InterPro" id="IPR045722">
    <property type="entry name" value="DUF6076"/>
</dbReference>
<name>A0ABS6F5B9_9CLOT</name>
<comment type="caution">
    <text evidence="1">The sequence shown here is derived from an EMBL/GenBank/DDBJ whole genome shotgun (WGS) entry which is preliminary data.</text>
</comment>
<dbReference type="RefSeq" id="WP_216457690.1">
    <property type="nucleotide sequence ID" value="NZ_JAHLQL010000006.1"/>
</dbReference>
<accession>A0ABS6F5B9</accession>
<organism evidence="1 2">
    <name type="scientific">Clostridium simiarum</name>
    <dbReference type="NCBI Taxonomy" id="2841506"/>
    <lineage>
        <taxon>Bacteria</taxon>
        <taxon>Bacillati</taxon>
        <taxon>Bacillota</taxon>
        <taxon>Clostridia</taxon>
        <taxon>Eubacteriales</taxon>
        <taxon>Clostridiaceae</taxon>
        <taxon>Clostridium</taxon>
    </lineage>
</organism>
<keyword evidence="2" id="KW-1185">Reference proteome</keyword>
<evidence type="ECO:0000313" key="2">
    <source>
        <dbReference type="Proteomes" id="UP000736583"/>
    </source>
</evidence>
<gene>
    <name evidence="1" type="ORF">KQI89_14710</name>
</gene>
<reference evidence="1 2" key="1">
    <citation type="submission" date="2021-06" db="EMBL/GenBank/DDBJ databases">
        <authorList>
            <person name="Sun Q."/>
            <person name="Li D."/>
        </authorList>
    </citation>
    <scope>NUCLEOTIDE SEQUENCE [LARGE SCALE GENOMIC DNA]</scope>
    <source>
        <strain evidence="1 2">MSJ-4</strain>
    </source>
</reference>
<dbReference type="Pfam" id="PF19553">
    <property type="entry name" value="DUF6076"/>
    <property type="match status" value="1"/>
</dbReference>
<dbReference type="Proteomes" id="UP000736583">
    <property type="component" value="Unassembled WGS sequence"/>
</dbReference>
<dbReference type="EMBL" id="JAHLQL010000006">
    <property type="protein sequence ID" value="MBU5593000.1"/>
    <property type="molecule type" value="Genomic_DNA"/>
</dbReference>
<protein>
    <submittedName>
        <fullName evidence="1">Uncharacterized protein</fullName>
    </submittedName>
</protein>
<evidence type="ECO:0000313" key="1">
    <source>
        <dbReference type="EMBL" id="MBU5593000.1"/>
    </source>
</evidence>
<proteinExistence type="predicted"/>